<feature type="repeat" description="TPR" evidence="3">
    <location>
        <begin position="451"/>
        <end position="484"/>
    </location>
</feature>
<dbReference type="Pfam" id="PF13414">
    <property type="entry name" value="TPR_11"/>
    <property type="match status" value="2"/>
</dbReference>
<comment type="caution">
    <text evidence="5">The sequence shown here is derived from an EMBL/GenBank/DDBJ whole genome shotgun (WGS) entry which is preliminary data.</text>
</comment>
<accession>B5VY84</accession>
<feature type="repeat" description="TPR" evidence="3">
    <location>
        <begin position="265"/>
        <end position="298"/>
    </location>
</feature>
<dbReference type="InterPro" id="IPR011990">
    <property type="entry name" value="TPR-like_helical_dom_sf"/>
</dbReference>
<feature type="repeat" description="TPR" evidence="3">
    <location>
        <begin position="129"/>
        <end position="162"/>
    </location>
</feature>
<dbReference type="Pfam" id="PF05045">
    <property type="entry name" value="RgpF"/>
    <property type="match status" value="1"/>
</dbReference>
<name>B5VY84_LIMMA</name>
<dbReference type="Pfam" id="PF13692">
    <property type="entry name" value="Glyco_trans_1_4"/>
    <property type="match status" value="1"/>
</dbReference>
<dbReference type="Gene3D" id="3.90.550.10">
    <property type="entry name" value="Spore Coat Polysaccharide Biosynthesis Protein SpsA, Chain A"/>
    <property type="match status" value="3"/>
</dbReference>
<dbReference type="InterPro" id="IPR001173">
    <property type="entry name" value="Glyco_trans_2-like"/>
</dbReference>
<feature type="repeat" description="TPR" evidence="3">
    <location>
        <begin position="231"/>
        <end position="264"/>
    </location>
</feature>
<evidence type="ECO:0000313" key="6">
    <source>
        <dbReference type="Proteomes" id="UP000004061"/>
    </source>
</evidence>
<dbReference type="InterPro" id="IPR007739">
    <property type="entry name" value="RgpF"/>
</dbReference>
<dbReference type="RefSeq" id="WP_006668718.1">
    <property type="nucleotide sequence ID" value="NZ_ABYK01000008.1"/>
</dbReference>
<proteinExistence type="predicted"/>
<dbReference type="Gene3D" id="3.40.50.2000">
    <property type="entry name" value="Glycogen Phosphorylase B"/>
    <property type="match status" value="1"/>
</dbReference>
<keyword evidence="1" id="KW-0677">Repeat</keyword>
<reference evidence="5 6" key="1">
    <citation type="journal article" date="2011" name="Appl. Environ. Microbiol.">
        <title>Contribution of a Sodium Ion Gradient to Energy Conservation during Fermentation in the Cyanobacterium Arthrospira (Spirulina) maxima CS-328.</title>
        <authorList>
            <person name="Carrieri D."/>
            <person name="Ananyev G."/>
            <person name="Lenz O."/>
            <person name="Bryant D.A."/>
            <person name="Dismukes G.C."/>
        </authorList>
    </citation>
    <scope>NUCLEOTIDE SEQUENCE [LARGE SCALE GENOMIC DNA]</scope>
    <source>
        <strain evidence="5 6">CS-328</strain>
    </source>
</reference>
<dbReference type="GO" id="GO:0016740">
    <property type="term" value="F:transferase activity"/>
    <property type="evidence" value="ECO:0007669"/>
    <property type="project" value="UniProtKB-KW"/>
</dbReference>
<feature type="domain" description="Glycosyltransferase 2-like" evidence="4">
    <location>
        <begin position="1452"/>
        <end position="1590"/>
    </location>
</feature>
<dbReference type="SUPFAM" id="SSF53756">
    <property type="entry name" value="UDP-Glycosyltransferase/glycogen phosphorylase"/>
    <property type="match status" value="1"/>
</dbReference>
<keyword evidence="5" id="KW-0808">Transferase</keyword>
<dbReference type="Gene3D" id="1.25.40.10">
    <property type="entry name" value="Tetratricopeptide repeat domain"/>
    <property type="match status" value="2"/>
</dbReference>
<feature type="repeat" description="TPR" evidence="3">
    <location>
        <begin position="163"/>
        <end position="196"/>
    </location>
</feature>
<dbReference type="PROSITE" id="PS50005">
    <property type="entry name" value="TPR"/>
    <property type="match status" value="8"/>
</dbReference>
<dbReference type="Proteomes" id="UP000004061">
    <property type="component" value="Unassembled WGS sequence"/>
</dbReference>
<dbReference type="InterPro" id="IPR029044">
    <property type="entry name" value="Nucleotide-diphossugar_trans"/>
</dbReference>
<dbReference type="PANTHER" id="PTHR44943:SF4">
    <property type="entry name" value="TPR REPEAT-CONTAINING PROTEIN MJ0798"/>
    <property type="match status" value="1"/>
</dbReference>
<dbReference type="Pfam" id="PF00535">
    <property type="entry name" value="Glycos_transf_2"/>
    <property type="match status" value="3"/>
</dbReference>
<dbReference type="Pfam" id="PF13385">
    <property type="entry name" value="Laminin_G_3"/>
    <property type="match status" value="1"/>
</dbReference>
<dbReference type="InterPro" id="IPR051685">
    <property type="entry name" value="Ycf3/AcsC/BcsC/TPR_MFPF"/>
</dbReference>
<feature type="repeat" description="TPR" evidence="3">
    <location>
        <begin position="299"/>
        <end position="332"/>
    </location>
</feature>
<feature type="domain" description="Glycosyltransferase 2-like" evidence="4">
    <location>
        <begin position="2427"/>
        <end position="2594"/>
    </location>
</feature>
<feature type="domain" description="Glycosyltransferase 2-like" evidence="4">
    <location>
        <begin position="2110"/>
        <end position="2254"/>
    </location>
</feature>
<dbReference type="InterPro" id="IPR013320">
    <property type="entry name" value="ConA-like_dom_sf"/>
</dbReference>
<dbReference type="SUPFAM" id="SSF49899">
    <property type="entry name" value="Concanavalin A-like lectins/glucanases"/>
    <property type="match status" value="1"/>
</dbReference>
<dbReference type="Gene3D" id="2.60.120.200">
    <property type="match status" value="1"/>
</dbReference>
<dbReference type="PANTHER" id="PTHR44943">
    <property type="entry name" value="CELLULOSE SYNTHASE OPERON PROTEIN C"/>
    <property type="match status" value="1"/>
</dbReference>
<evidence type="ECO:0000256" key="3">
    <source>
        <dbReference type="PROSITE-ProRule" id="PRU00339"/>
    </source>
</evidence>
<dbReference type="InterPro" id="IPR019734">
    <property type="entry name" value="TPR_rpt"/>
</dbReference>
<dbReference type="CDD" id="cd03801">
    <property type="entry name" value="GT4_PimA-like"/>
    <property type="match status" value="1"/>
</dbReference>
<gene>
    <name evidence="5" type="ORF">AmaxDRAFT_1476</name>
</gene>
<dbReference type="SMART" id="SM00028">
    <property type="entry name" value="TPR"/>
    <property type="match status" value="15"/>
</dbReference>
<protein>
    <submittedName>
        <fullName evidence="5">Glycosyl transferase family 2</fullName>
    </submittedName>
</protein>
<evidence type="ECO:0000256" key="1">
    <source>
        <dbReference type="ARBA" id="ARBA00022737"/>
    </source>
</evidence>
<keyword evidence="6" id="KW-1185">Reference proteome</keyword>
<dbReference type="SUPFAM" id="SSF48452">
    <property type="entry name" value="TPR-like"/>
    <property type="match status" value="3"/>
</dbReference>
<dbReference type="Pfam" id="PF13176">
    <property type="entry name" value="TPR_7"/>
    <property type="match status" value="1"/>
</dbReference>
<organism evidence="5 6">
    <name type="scientific">Limnospira maxima CS-328</name>
    <dbReference type="NCBI Taxonomy" id="513049"/>
    <lineage>
        <taxon>Bacteria</taxon>
        <taxon>Bacillati</taxon>
        <taxon>Cyanobacteriota</taxon>
        <taxon>Cyanophyceae</taxon>
        <taxon>Oscillatoriophycideae</taxon>
        <taxon>Oscillatoriales</taxon>
        <taxon>Sirenicapillariaceae</taxon>
        <taxon>Limnospira</taxon>
    </lineage>
</organism>
<feature type="repeat" description="TPR" evidence="3">
    <location>
        <begin position="367"/>
        <end position="400"/>
    </location>
</feature>
<evidence type="ECO:0000313" key="5">
    <source>
        <dbReference type="EMBL" id="EDZ95786.1"/>
    </source>
</evidence>
<evidence type="ECO:0000259" key="4">
    <source>
        <dbReference type="Pfam" id="PF00535"/>
    </source>
</evidence>
<sequence>MTIDKSSHIPFRRRLDTRPVKPRLTLAETHWKLGKALALREKWSEAAIELRQAIALDNDWVEPQRELGRVLVQLSAWDEAAGVLRGVAEESPEDSQTRHLLGDALSKLERWEEAVEAYRGAIALEPDFVWSHNNLGDALRQLERWEEAAEAYQNAIALKGDFVWSHNNLGDALFKLERWDEAAEAYQNAIALDKDSLILQRNLGKVLVKLSAWEDAVTLWQQVAEKSPNDSEVWHLLGDALSGSERWSEAVAAYQNAIGLNPEFSGSHNNLGDALLKLERWSEAAEAYQNAIGLNPEFFWSHNNLGDALLKLERWSEAAEAYQNAIGLNPEFFWSHNNLGDALLKLERWSEAAEAYQNAIAWRDDLPWSHYNLAEALVKLERWEAAVKAYKRAMEIQPDLPCIYEKLGDALRHQTQIDSQEICQVYHRAVEHNPTNLQVYYKALEVNPKDAKMSLKLADAFRSQGQLDQAVTFYKNTLQLTPEDVDIQVLALHRLGSISQNRGHLEEALGLYRRCGELSPGVDSGLALAEVLEKLGRWSEALDQYRQVVLEFGECGPASLGLGRALAELERPLEAVVECRRAVKLGVEAPEVHRLLAETLVELGRWSEVVEHWKWLLERYPGAVHWRRRLALALMGLGRWTEAAAQWGEYWRVAPGSARGRVVDFRPQKKTYGEIDHSQELSITGDLTVEFWLYLRDWPKSWTDIISKYVNDQQWEQELEYALNQLGRSLATESTDIWRIQEGQRDEKLHQLLIGSNLESPKNLDQSYDNQVIGIRGWVLPKDHDVRSVKIIVKSASCEREELLSVQRTDVIRIKLNAEPEEHPQLFCGFNFKVTPADRIEIYISIEGYKYHWKTIESTRFPYNEFCFRLKDDQKGQWYYGKGEAVAKQVNWVPQEDMRLHEWVHVACVRKVGQYGRIYFNGVLRREDDWSGESEAVGTEAPVRLMGSPQWQRFHDGKLSEVRLWNRARSGDEIREGMCEGLTGEEPGLVGLWHGDESDEGVLVDAVGHHHGRLVMAADAGKERPRVGVCGWELSHNAAGRAYTLAQLYGGFAEVELIGCLFPKYGGQVWEPIRGGEIRCHTIRVENEGRFIEQALGLVLAHPYEVVHLSKPRMPNIILGLLYKLVWGARVIVDIDDEELIFVRASEPVDLREFLESGERLPKWKHLQGTEWTRIAVGLVREFDGVTVSNPALQERYGGVVIRHARDEGRFVPSADLKRRSREGFGIAQDKKVVLFFGTPRKHKGLVTTARALGSLGRKDVVFAIIGDFEDGKLKEELQGIPGVDYVFVGNQPFESIPDVVAVGDICVLLQDADFRVSQFQIPAKLSDALGMGLVVLLSETAAVADVIESGAVVAVGEGDLPAVLDRVLSDEAECNKFRVRGRELLAAEFGFGVNGSRLAEVMDGVRAGVGVLSDELNLLLAGFPAVGSVWQHWGEGVLETRRLRPVGQGVSIIVLSWNGAGLLRRLLSSFFATNTYFPVEFIIIDHGSEDNTAEVVRQQAIKGDVRYINRGANFSFSNSCNYGAGLAKYPYLLFLNNDIVFSSDVLPLAVSRLGDATIGAVGVRLDDEPSSLPKGKKPGVHHTGIEFVWNEKRGYFQPEQIRHGSLKDYLAASPTEGDFFPAVTGAFLLCRKGDWERVGGFSLDYDYGLEDIDFCLRLGRDLRKKCYCINQVSLQHQEGATRQKGNQQQRRQVRENNHRLFKERWDNYVRDLMGQPLVNQHTSANNIKLYASSENPKIAVVLHAYYPELLPELFSKLDNLSDYDLFVTIPENVVDSVTSALDKYTKNYQVSIVKNIGYDILPFLEVISELDTLGYKYVCKIHTKRDHPDFGSLWRECLLDAVLGDKNITEQIITAFDNNPSLQIVGPALLYMSMLGTIYDGHEKMKKMIHDFMEPLNLIEDWGFFGGSMFWSRITPLKYIADQILLKPIDWQASKSWLTTGFYYHIVERLLGLVSYINEGQVGLVDYKIIDTENIVKILRINQNFVPAPLPTEYRLKAYRLAKNNLFAKYALIYKSGIFDAFYYLTIMPHLLKDKIDCVEHYLTSNAKSYLSHQHQNEEITFSFSGNQLNYTAKQSKSISLDSNFVSDLMGCQPFPNKNFPSQHGIKVSILCLTYNHEKYISQALEGFVMQKTNFKFEVIIGDDCSTDRTPDIIQDYVDRYPDLFVFVRRNKNLGVRQNSLDLRRRVRGQYVALNEGDDYWTDPMKLQIQADYLDSHPECAVCFHPVLVIDEDEPKKQKVFPLIDQHLAGIKFSAEHLLRRNFIQTNSVMCRWQFHDLEDEGFTSHLQPGDWYNRLLHAQYGQIHMLEKVMSVYRKHPGGIWSTAKDHITRMKKWGNEHIHFFRTVNHNLVHKYHFHLLFSMKSMFIDLAKEYFEKLDIFNLYDLIDKNRDIAPIAFYYLDWPIDINTIFSSQDLIDEFRKVFTISTVITSYNHEEYIEQCLESVVYQKGFFAHEVIIADDFSTDKTTEIIDKYAKAYPDIISVLPTSKNLGMLQNLQRAFTACKGNFIAICEGDDYWLSPTKLHKQLLFLLKKPELPMCFNWLLLYKQSEQTFKPHPQQEKINSDRITFDQLLPVDLPANFSCCFYRRKAIESIPNSYYQEARAADWLFNLCIAHKADLGFIKELLSVYRLNEKGQWSGLSLKEQADRMQKGYQRFMEYFADRKKYIQNFIRDDYDLVSNYKTPSYLEDCQDKNTFCNIDKLESIYGVLQIRGWFLNINCDSSENENKFLFIIDENGKVCWSGLLDNQKRQDVESNYSTRFHKKVTFRNWSGFTGIFNPQLSDGLYRLGIGKYSDGRLIYKTISKLFEVTKGRLTIN</sequence>
<keyword evidence="2 3" id="KW-0802">TPR repeat</keyword>
<dbReference type="SUPFAM" id="SSF53448">
    <property type="entry name" value="Nucleotide-diphospho-sugar transferases"/>
    <property type="match status" value="3"/>
</dbReference>
<dbReference type="Pfam" id="PF13432">
    <property type="entry name" value="TPR_16"/>
    <property type="match status" value="4"/>
</dbReference>
<dbReference type="EMBL" id="ABYK01000008">
    <property type="protein sequence ID" value="EDZ95786.1"/>
    <property type="molecule type" value="Genomic_DNA"/>
</dbReference>
<feature type="repeat" description="TPR" evidence="3">
    <location>
        <begin position="95"/>
        <end position="128"/>
    </location>
</feature>
<evidence type="ECO:0000256" key="2">
    <source>
        <dbReference type="ARBA" id="ARBA00022803"/>
    </source>
</evidence>